<evidence type="ECO:0008006" key="4">
    <source>
        <dbReference type="Google" id="ProtNLM"/>
    </source>
</evidence>
<dbReference type="Pfam" id="PF15153">
    <property type="entry name" value="CYTL1"/>
    <property type="match status" value="1"/>
</dbReference>
<keyword evidence="1" id="KW-0732">Signal</keyword>
<protein>
    <recommendedName>
        <fullName evidence="4">Cytokine-like protein 1</fullName>
    </recommendedName>
</protein>
<dbReference type="GO" id="GO:0045944">
    <property type="term" value="P:positive regulation of transcription by RNA polymerase II"/>
    <property type="evidence" value="ECO:0007669"/>
    <property type="project" value="TreeGrafter"/>
</dbReference>
<dbReference type="InterPro" id="IPR029253">
    <property type="entry name" value="CYTL1"/>
</dbReference>
<evidence type="ECO:0000256" key="1">
    <source>
        <dbReference type="SAM" id="SignalP"/>
    </source>
</evidence>
<reference evidence="2" key="1">
    <citation type="journal article" date="2022" name="bioRxiv">
        <title>Sequencing and chromosome-scale assembly of the giantPleurodeles waltlgenome.</title>
        <authorList>
            <person name="Brown T."/>
            <person name="Elewa A."/>
            <person name="Iarovenko S."/>
            <person name="Subramanian E."/>
            <person name="Araus A.J."/>
            <person name="Petzold A."/>
            <person name="Susuki M."/>
            <person name="Suzuki K.-i.T."/>
            <person name="Hayashi T."/>
            <person name="Toyoda A."/>
            <person name="Oliveira C."/>
            <person name="Osipova E."/>
            <person name="Leigh N.D."/>
            <person name="Simon A."/>
            <person name="Yun M.H."/>
        </authorList>
    </citation>
    <scope>NUCLEOTIDE SEQUENCE</scope>
    <source>
        <strain evidence="2">20211129_DDA</strain>
        <tissue evidence="2">Liver</tissue>
    </source>
</reference>
<dbReference type="PANTHER" id="PTHR15974">
    <property type="entry name" value="CYTOKINE-LIKE PROTEIN 1"/>
    <property type="match status" value="1"/>
</dbReference>
<accession>A0AAV7WMX2</accession>
<name>A0AAV7WMX2_PLEWA</name>
<dbReference type="PANTHER" id="PTHR15974:SF0">
    <property type="entry name" value="CYTOKINE-LIKE PROTEIN 1"/>
    <property type="match status" value="1"/>
</dbReference>
<evidence type="ECO:0000313" key="3">
    <source>
        <dbReference type="Proteomes" id="UP001066276"/>
    </source>
</evidence>
<dbReference type="Proteomes" id="UP001066276">
    <property type="component" value="Chromosome 1_1"/>
</dbReference>
<organism evidence="2 3">
    <name type="scientific">Pleurodeles waltl</name>
    <name type="common">Iberian ribbed newt</name>
    <dbReference type="NCBI Taxonomy" id="8319"/>
    <lineage>
        <taxon>Eukaryota</taxon>
        <taxon>Metazoa</taxon>
        <taxon>Chordata</taxon>
        <taxon>Craniata</taxon>
        <taxon>Vertebrata</taxon>
        <taxon>Euteleostomi</taxon>
        <taxon>Amphibia</taxon>
        <taxon>Batrachia</taxon>
        <taxon>Caudata</taxon>
        <taxon>Salamandroidea</taxon>
        <taxon>Salamandridae</taxon>
        <taxon>Pleurodelinae</taxon>
        <taxon>Pleurodeles</taxon>
    </lineage>
</organism>
<dbReference type="EMBL" id="JANPWB010000001">
    <property type="protein sequence ID" value="KAJ1214076.1"/>
    <property type="molecule type" value="Genomic_DNA"/>
</dbReference>
<feature type="signal peptide" evidence="1">
    <location>
        <begin position="1"/>
        <end position="19"/>
    </location>
</feature>
<comment type="caution">
    <text evidence="2">The sequence shown here is derived from an EMBL/GenBank/DDBJ whole genome shotgun (WGS) entry which is preliminary data.</text>
</comment>
<dbReference type="AlphaFoldDB" id="A0AAV7WMX2"/>
<proteinExistence type="predicted"/>
<keyword evidence="3" id="KW-1185">Reference proteome</keyword>
<sequence length="138" mass="15794">MRLLLTFAVVHLAFLCTYSAPPTCYSRVLTLSKEIMDTFQMLQKSVPVGPCMEAVPNLYLDIHNSCVIAKLRNFISAPRCGRFPRMTALKEKARSLYIIMNGVCRRDLVFFYHDCNALEIPRHLPTPTPLMRTQRSIS</sequence>
<evidence type="ECO:0000313" key="2">
    <source>
        <dbReference type="EMBL" id="KAJ1214076.1"/>
    </source>
</evidence>
<gene>
    <name evidence="2" type="ORF">NDU88_001703</name>
</gene>
<feature type="chain" id="PRO_5043832387" description="Cytokine-like protein 1" evidence="1">
    <location>
        <begin position="20"/>
        <end position="138"/>
    </location>
</feature>